<dbReference type="Proteomes" id="UP000008144">
    <property type="component" value="Unassembled WGS sequence"/>
</dbReference>
<reference evidence="2" key="1">
    <citation type="journal article" date="2002" name="Science">
        <title>The draft genome of Ciona intestinalis: insights into chordate and vertebrate origins.</title>
        <authorList>
            <person name="Dehal P."/>
            <person name="Satou Y."/>
            <person name="Campbell R.K."/>
            <person name="Chapman J."/>
            <person name="Degnan B."/>
            <person name="De Tomaso A."/>
            <person name="Davidson B."/>
            <person name="Di Gregorio A."/>
            <person name="Gelpke M."/>
            <person name="Goodstein D.M."/>
            <person name="Harafuji N."/>
            <person name="Hastings K.E."/>
            <person name="Ho I."/>
            <person name="Hotta K."/>
            <person name="Huang W."/>
            <person name="Kawashima T."/>
            <person name="Lemaire P."/>
            <person name="Martinez D."/>
            <person name="Meinertzhagen I.A."/>
            <person name="Necula S."/>
            <person name="Nonaka M."/>
            <person name="Putnam N."/>
            <person name="Rash S."/>
            <person name="Saiga H."/>
            <person name="Satake M."/>
            <person name="Terry A."/>
            <person name="Yamada L."/>
            <person name="Wang H.G."/>
            <person name="Awazu S."/>
            <person name="Azumi K."/>
            <person name="Boore J."/>
            <person name="Branno M."/>
            <person name="Chin-Bow S."/>
            <person name="DeSantis R."/>
            <person name="Doyle S."/>
            <person name="Francino P."/>
            <person name="Keys D.N."/>
            <person name="Haga S."/>
            <person name="Hayashi H."/>
            <person name="Hino K."/>
            <person name="Imai K.S."/>
            <person name="Inaba K."/>
            <person name="Kano S."/>
            <person name="Kobayashi K."/>
            <person name="Kobayashi M."/>
            <person name="Lee B.I."/>
            <person name="Makabe K.W."/>
            <person name="Manohar C."/>
            <person name="Matassi G."/>
            <person name="Medina M."/>
            <person name="Mochizuki Y."/>
            <person name="Mount S."/>
            <person name="Morishita T."/>
            <person name="Miura S."/>
            <person name="Nakayama A."/>
            <person name="Nishizaka S."/>
            <person name="Nomoto H."/>
            <person name="Ohta F."/>
            <person name="Oishi K."/>
            <person name="Rigoutsos I."/>
            <person name="Sano M."/>
            <person name="Sasaki A."/>
            <person name="Sasakura Y."/>
            <person name="Shoguchi E."/>
            <person name="Shin-i T."/>
            <person name="Spagnuolo A."/>
            <person name="Stainier D."/>
            <person name="Suzuki M.M."/>
            <person name="Tassy O."/>
            <person name="Takatori N."/>
            <person name="Tokuoka M."/>
            <person name="Yagi K."/>
            <person name="Yoshizaki F."/>
            <person name="Wada S."/>
            <person name="Zhang C."/>
            <person name="Hyatt P.D."/>
            <person name="Larimer F."/>
            <person name="Detter C."/>
            <person name="Doggett N."/>
            <person name="Glavina T."/>
            <person name="Hawkins T."/>
            <person name="Richardson P."/>
            <person name="Lucas S."/>
            <person name="Kohara Y."/>
            <person name="Levine M."/>
            <person name="Satoh N."/>
            <person name="Rokhsar D.S."/>
        </authorList>
    </citation>
    <scope>NUCLEOTIDE SEQUENCE [LARGE SCALE GENOMIC DNA]</scope>
</reference>
<organism evidence="1 2">
    <name type="scientific">Ciona intestinalis</name>
    <name type="common">Transparent sea squirt</name>
    <name type="synonym">Ascidia intestinalis</name>
    <dbReference type="NCBI Taxonomy" id="7719"/>
    <lineage>
        <taxon>Eukaryota</taxon>
        <taxon>Metazoa</taxon>
        <taxon>Chordata</taxon>
        <taxon>Tunicata</taxon>
        <taxon>Ascidiacea</taxon>
        <taxon>Phlebobranchia</taxon>
        <taxon>Cionidae</taxon>
        <taxon>Ciona</taxon>
    </lineage>
</organism>
<accession>H2XLF5</accession>
<dbReference type="STRING" id="7719.ENSCINP00000030487"/>
<dbReference type="HOGENOM" id="CLU_3013483_0_0_1"/>
<dbReference type="Ensembl" id="ENSCINT00000034542.1">
    <property type="protein sequence ID" value="ENSCINP00000030487.1"/>
    <property type="gene ID" value="ENSCING00000022217.1"/>
</dbReference>
<dbReference type="AlphaFoldDB" id="H2XLF5"/>
<protein>
    <submittedName>
        <fullName evidence="1">Uncharacterized protein</fullName>
    </submittedName>
</protein>
<evidence type="ECO:0000313" key="2">
    <source>
        <dbReference type="Proteomes" id="UP000008144"/>
    </source>
</evidence>
<reference evidence="1" key="2">
    <citation type="submission" date="2025-08" db="UniProtKB">
        <authorList>
            <consortium name="Ensembl"/>
        </authorList>
    </citation>
    <scope>IDENTIFICATION</scope>
</reference>
<name>H2XLF5_CIOIN</name>
<sequence>MSIEGTSERHNIIIWMRSSSVRNKLCPMCDDEPQLVEQSGFGDGFTQDGPRFCALT</sequence>
<dbReference type="InParanoid" id="H2XLF5"/>
<proteinExistence type="predicted"/>
<keyword evidence="2" id="KW-1185">Reference proteome</keyword>
<reference evidence="1" key="3">
    <citation type="submission" date="2025-09" db="UniProtKB">
        <authorList>
            <consortium name="Ensembl"/>
        </authorList>
    </citation>
    <scope>IDENTIFICATION</scope>
</reference>
<evidence type="ECO:0000313" key="1">
    <source>
        <dbReference type="Ensembl" id="ENSCINP00000030487.1"/>
    </source>
</evidence>